<dbReference type="RefSeq" id="WP_076444956.1">
    <property type="nucleotide sequence ID" value="NZ_FTOQ01000001.1"/>
</dbReference>
<feature type="transmembrane region" description="Helical" evidence="12">
    <location>
        <begin position="206"/>
        <end position="231"/>
    </location>
</feature>
<keyword evidence="8 12" id="KW-1133">Transmembrane helix</keyword>
<dbReference type="Gene3D" id="1.20.120.350">
    <property type="entry name" value="Voltage-gated potassium channels. Chain C"/>
    <property type="match status" value="1"/>
</dbReference>
<keyword evidence="5" id="KW-0631">Potassium channel</keyword>
<keyword evidence="10 12" id="KW-0472">Membrane</keyword>
<feature type="transmembrane region" description="Helical" evidence="12">
    <location>
        <begin position="21"/>
        <end position="41"/>
    </location>
</feature>
<dbReference type="PRINTS" id="PR00169">
    <property type="entry name" value="KCHANNEL"/>
</dbReference>
<keyword evidence="2" id="KW-0813">Transport</keyword>
<keyword evidence="15" id="KW-1185">Reference proteome</keyword>
<keyword evidence="7" id="KW-0630">Potassium</keyword>
<dbReference type="InterPro" id="IPR027359">
    <property type="entry name" value="Volt_channel_dom_sf"/>
</dbReference>
<dbReference type="SUPFAM" id="SSF81324">
    <property type="entry name" value="Voltage-gated potassium channels"/>
    <property type="match status" value="1"/>
</dbReference>
<feature type="transmembrane region" description="Helical" evidence="12">
    <location>
        <begin position="53"/>
        <end position="72"/>
    </location>
</feature>
<evidence type="ECO:0000313" key="15">
    <source>
        <dbReference type="Proteomes" id="UP000186684"/>
    </source>
</evidence>
<comment type="subcellular location">
    <subcellularLocation>
        <location evidence="1">Membrane</location>
        <topology evidence="1">Multi-pass membrane protein</topology>
    </subcellularLocation>
</comment>
<evidence type="ECO:0000259" key="13">
    <source>
        <dbReference type="Pfam" id="PF00520"/>
    </source>
</evidence>
<gene>
    <name evidence="14" type="ORF">SAMN05421759_101680</name>
</gene>
<evidence type="ECO:0000256" key="1">
    <source>
        <dbReference type="ARBA" id="ARBA00004141"/>
    </source>
</evidence>
<evidence type="ECO:0000256" key="9">
    <source>
        <dbReference type="ARBA" id="ARBA00023065"/>
    </source>
</evidence>
<keyword evidence="11 14" id="KW-0407">Ion channel</keyword>
<dbReference type="InterPro" id="IPR005821">
    <property type="entry name" value="Ion_trans_dom"/>
</dbReference>
<dbReference type="STRING" id="633194.SAMN05421759_101680"/>
<name>A0A1N7KEF2_9RHOB</name>
<keyword evidence="6" id="KW-0851">Voltage-gated channel</keyword>
<feature type="transmembrane region" description="Helical" evidence="12">
    <location>
        <begin position="175"/>
        <end position="194"/>
    </location>
</feature>
<protein>
    <submittedName>
        <fullName evidence="14">Voltage-gated potassium channel</fullName>
    </submittedName>
</protein>
<keyword evidence="4 12" id="KW-0812">Transmembrane</keyword>
<evidence type="ECO:0000256" key="11">
    <source>
        <dbReference type="ARBA" id="ARBA00023303"/>
    </source>
</evidence>
<keyword evidence="3" id="KW-0633">Potassium transport</keyword>
<evidence type="ECO:0000256" key="12">
    <source>
        <dbReference type="SAM" id="Phobius"/>
    </source>
</evidence>
<evidence type="ECO:0000256" key="10">
    <source>
        <dbReference type="ARBA" id="ARBA00023136"/>
    </source>
</evidence>
<evidence type="ECO:0000256" key="2">
    <source>
        <dbReference type="ARBA" id="ARBA00022448"/>
    </source>
</evidence>
<reference evidence="15" key="1">
    <citation type="submission" date="2017-01" db="EMBL/GenBank/DDBJ databases">
        <authorList>
            <person name="Varghese N."/>
            <person name="Submissions S."/>
        </authorList>
    </citation>
    <scope>NUCLEOTIDE SEQUENCE [LARGE SCALE GENOMIC DNA]</scope>
    <source>
        <strain evidence="15">DSM 29430</strain>
    </source>
</reference>
<proteinExistence type="predicted"/>
<evidence type="ECO:0000256" key="4">
    <source>
        <dbReference type="ARBA" id="ARBA00022692"/>
    </source>
</evidence>
<dbReference type="AlphaFoldDB" id="A0A1N7KEF2"/>
<sequence length="243" mass="26824">MSEAARNRLHLALRGSDPVHGRALAFALHAVILASALMLTLQSMDSLPDAAHRALHVGEYIILAIFTVEYAARLWSAPDRLRYATSFWGIIDLLAILPAILMLLPDWQSLRLLRLLRAVRLLKLLRLSHAMARIERAFAESRDELILFTFAAVIILFIAAVGIHHFEHEAQPEKFGSIPAALWWALATLTTVGYGDVYPITIGGRIFTGFILLVGLGVIAIPASVITAALLRGHRRDDDRGKS</sequence>
<feature type="domain" description="Ion transport" evidence="13">
    <location>
        <begin position="25"/>
        <end position="229"/>
    </location>
</feature>
<dbReference type="GO" id="GO:0001508">
    <property type="term" value="P:action potential"/>
    <property type="evidence" value="ECO:0007669"/>
    <property type="project" value="TreeGrafter"/>
</dbReference>
<evidence type="ECO:0000256" key="5">
    <source>
        <dbReference type="ARBA" id="ARBA00022826"/>
    </source>
</evidence>
<dbReference type="Pfam" id="PF00520">
    <property type="entry name" value="Ion_trans"/>
    <property type="match status" value="1"/>
</dbReference>
<evidence type="ECO:0000256" key="8">
    <source>
        <dbReference type="ARBA" id="ARBA00022989"/>
    </source>
</evidence>
<evidence type="ECO:0000313" key="14">
    <source>
        <dbReference type="EMBL" id="SIS59971.1"/>
    </source>
</evidence>
<dbReference type="GO" id="GO:0005249">
    <property type="term" value="F:voltage-gated potassium channel activity"/>
    <property type="evidence" value="ECO:0007669"/>
    <property type="project" value="InterPro"/>
</dbReference>
<dbReference type="Gene3D" id="1.10.287.70">
    <property type="match status" value="1"/>
</dbReference>
<dbReference type="PANTHER" id="PTHR11537">
    <property type="entry name" value="VOLTAGE-GATED POTASSIUM CHANNEL"/>
    <property type="match status" value="1"/>
</dbReference>
<dbReference type="InterPro" id="IPR028325">
    <property type="entry name" value="VG_K_chnl"/>
</dbReference>
<dbReference type="EMBL" id="FTOQ01000001">
    <property type="protein sequence ID" value="SIS59971.1"/>
    <property type="molecule type" value="Genomic_DNA"/>
</dbReference>
<dbReference type="PANTHER" id="PTHR11537:SF254">
    <property type="entry name" value="POTASSIUM VOLTAGE-GATED CHANNEL PROTEIN SHAB"/>
    <property type="match status" value="1"/>
</dbReference>
<accession>A0A1N7KEF2</accession>
<feature type="transmembrane region" description="Helical" evidence="12">
    <location>
        <begin position="84"/>
        <end position="104"/>
    </location>
</feature>
<keyword evidence="9" id="KW-0406">Ion transport</keyword>
<evidence type="ECO:0000256" key="3">
    <source>
        <dbReference type="ARBA" id="ARBA00022538"/>
    </source>
</evidence>
<evidence type="ECO:0000256" key="7">
    <source>
        <dbReference type="ARBA" id="ARBA00022958"/>
    </source>
</evidence>
<evidence type="ECO:0000256" key="6">
    <source>
        <dbReference type="ARBA" id="ARBA00022882"/>
    </source>
</evidence>
<feature type="transmembrane region" description="Helical" evidence="12">
    <location>
        <begin position="145"/>
        <end position="163"/>
    </location>
</feature>
<dbReference type="GO" id="GO:0008076">
    <property type="term" value="C:voltage-gated potassium channel complex"/>
    <property type="evidence" value="ECO:0007669"/>
    <property type="project" value="InterPro"/>
</dbReference>
<organism evidence="14 15">
    <name type="scientific">Roseivivax lentus</name>
    <dbReference type="NCBI Taxonomy" id="633194"/>
    <lineage>
        <taxon>Bacteria</taxon>
        <taxon>Pseudomonadati</taxon>
        <taxon>Pseudomonadota</taxon>
        <taxon>Alphaproteobacteria</taxon>
        <taxon>Rhodobacterales</taxon>
        <taxon>Roseobacteraceae</taxon>
        <taxon>Roseivivax</taxon>
    </lineage>
</organism>
<dbReference type="Proteomes" id="UP000186684">
    <property type="component" value="Unassembled WGS sequence"/>
</dbReference>